<feature type="domain" description="PiggyBac transposable element-derived protein" evidence="2">
    <location>
        <begin position="3"/>
        <end position="109"/>
    </location>
</feature>
<keyword evidence="4" id="KW-1185">Reference proteome</keyword>
<feature type="region of interest" description="Disordered" evidence="1">
    <location>
        <begin position="147"/>
        <end position="179"/>
    </location>
</feature>
<evidence type="ECO:0000313" key="3">
    <source>
        <dbReference type="EMBL" id="PNF33655.1"/>
    </source>
</evidence>
<evidence type="ECO:0000256" key="1">
    <source>
        <dbReference type="SAM" id="MobiDB-lite"/>
    </source>
</evidence>
<name>A0A2J7QYJ6_9NEOP</name>
<protein>
    <recommendedName>
        <fullName evidence="2">PiggyBac transposable element-derived protein domain-containing protein</fullName>
    </recommendedName>
</protein>
<organism evidence="3 4">
    <name type="scientific">Cryptotermes secundus</name>
    <dbReference type="NCBI Taxonomy" id="105785"/>
    <lineage>
        <taxon>Eukaryota</taxon>
        <taxon>Metazoa</taxon>
        <taxon>Ecdysozoa</taxon>
        <taxon>Arthropoda</taxon>
        <taxon>Hexapoda</taxon>
        <taxon>Insecta</taxon>
        <taxon>Pterygota</taxon>
        <taxon>Neoptera</taxon>
        <taxon>Polyneoptera</taxon>
        <taxon>Dictyoptera</taxon>
        <taxon>Blattodea</taxon>
        <taxon>Blattoidea</taxon>
        <taxon>Termitoidae</taxon>
        <taxon>Kalotermitidae</taxon>
        <taxon>Cryptotermitinae</taxon>
        <taxon>Cryptotermes</taxon>
    </lineage>
</organism>
<dbReference type="Pfam" id="PF13843">
    <property type="entry name" value="DDE_Tnp_1_7"/>
    <property type="match status" value="1"/>
</dbReference>
<gene>
    <name evidence="3" type="ORF">B7P43_G12341</name>
</gene>
<dbReference type="Proteomes" id="UP000235965">
    <property type="component" value="Unassembled WGS sequence"/>
</dbReference>
<dbReference type="InParanoid" id="A0A2J7QYJ6"/>
<sequence length="179" mass="20491">MPQEIWPKSMKLRKGDIVTRVEGHLSVVHWENKCDVYVLMNMHPPLLDGNFQDESGHAVKPHVIEDYNAHMGFVDKSDRMVNSYVIARMTWKWTKKLFFHTYYMTIVNSDLLHKSCGGKMTHKKFREILEWDLTLHSHEANITVSGISRGRPSSAGPNSCVPAVDLQRGGPPSNESYQL</sequence>
<dbReference type="EMBL" id="NEVH01009087">
    <property type="protein sequence ID" value="PNF33655.1"/>
    <property type="molecule type" value="Genomic_DNA"/>
</dbReference>
<dbReference type="PANTHER" id="PTHR46599:SF3">
    <property type="entry name" value="PIGGYBAC TRANSPOSABLE ELEMENT-DERIVED PROTEIN 4"/>
    <property type="match status" value="1"/>
</dbReference>
<dbReference type="OrthoDB" id="6146839at2759"/>
<dbReference type="InterPro" id="IPR029526">
    <property type="entry name" value="PGBD"/>
</dbReference>
<dbReference type="AlphaFoldDB" id="A0A2J7QYJ6"/>
<accession>A0A2J7QYJ6</accession>
<reference evidence="3 4" key="1">
    <citation type="submission" date="2017-12" db="EMBL/GenBank/DDBJ databases">
        <title>Hemimetabolous genomes reveal molecular basis of termite eusociality.</title>
        <authorList>
            <person name="Harrison M.C."/>
            <person name="Jongepier E."/>
            <person name="Robertson H.M."/>
            <person name="Arning N."/>
            <person name="Bitard-Feildel T."/>
            <person name="Chao H."/>
            <person name="Childers C.P."/>
            <person name="Dinh H."/>
            <person name="Doddapaneni H."/>
            <person name="Dugan S."/>
            <person name="Gowin J."/>
            <person name="Greiner C."/>
            <person name="Han Y."/>
            <person name="Hu H."/>
            <person name="Hughes D.S.T."/>
            <person name="Huylmans A.-K."/>
            <person name="Kemena C."/>
            <person name="Kremer L.P.M."/>
            <person name="Lee S.L."/>
            <person name="Lopez-Ezquerra A."/>
            <person name="Mallet L."/>
            <person name="Monroy-Kuhn J.M."/>
            <person name="Moser A."/>
            <person name="Murali S.C."/>
            <person name="Muzny D.M."/>
            <person name="Otani S."/>
            <person name="Piulachs M.-D."/>
            <person name="Poelchau M."/>
            <person name="Qu J."/>
            <person name="Schaub F."/>
            <person name="Wada-Katsumata A."/>
            <person name="Worley K.C."/>
            <person name="Xie Q."/>
            <person name="Ylla G."/>
            <person name="Poulsen M."/>
            <person name="Gibbs R.A."/>
            <person name="Schal C."/>
            <person name="Richards S."/>
            <person name="Belles X."/>
            <person name="Korb J."/>
            <person name="Bornberg-Bauer E."/>
        </authorList>
    </citation>
    <scope>NUCLEOTIDE SEQUENCE [LARGE SCALE GENOMIC DNA]</scope>
    <source>
        <tissue evidence="3">Whole body</tissue>
    </source>
</reference>
<dbReference type="STRING" id="105785.A0A2J7QYJ6"/>
<dbReference type="PANTHER" id="PTHR46599">
    <property type="entry name" value="PIGGYBAC TRANSPOSABLE ELEMENT-DERIVED PROTEIN 4"/>
    <property type="match status" value="1"/>
</dbReference>
<evidence type="ECO:0000313" key="4">
    <source>
        <dbReference type="Proteomes" id="UP000235965"/>
    </source>
</evidence>
<evidence type="ECO:0000259" key="2">
    <source>
        <dbReference type="Pfam" id="PF13843"/>
    </source>
</evidence>
<proteinExistence type="predicted"/>
<comment type="caution">
    <text evidence="3">The sequence shown here is derived from an EMBL/GenBank/DDBJ whole genome shotgun (WGS) entry which is preliminary data.</text>
</comment>